<organism evidence="2 3">
    <name type="scientific">Rousettus aegyptiacus</name>
    <name type="common">Egyptian fruit bat</name>
    <name type="synonym">Pteropus aegyptiacus</name>
    <dbReference type="NCBI Taxonomy" id="9407"/>
    <lineage>
        <taxon>Eukaryota</taxon>
        <taxon>Metazoa</taxon>
        <taxon>Chordata</taxon>
        <taxon>Craniata</taxon>
        <taxon>Vertebrata</taxon>
        <taxon>Euteleostomi</taxon>
        <taxon>Mammalia</taxon>
        <taxon>Eutheria</taxon>
        <taxon>Laurasiatheria</taxon>
        <taxon>Chiroptera</taxon>
        <taxon>Yinpterochiroptera</taxon>
        <taxon>Pteropodoidea</taxon>
        <taxon>Pteropodidae</taxon>
        <taxon>Rousettinae</taxon>
        <taxon>Rousettus</taxon>
    </lineage>
</organism>
<sequence length="148" mass="15915">MQMSFSAYSGMKASSVTDAQQSEEMANVNFLRFSFFANTSLGYYKSGHVGEGLAAAFIQTCSGRAQKIPVSMATLDPRGGKTSFYGRRARWSPGCEELLVAGWLAGQQAPHQHLSASGLLVNNAQKKRHFSPSPGMNGTESKAECLEA</sequence>
<evidence type="ECO:0000313" key="3">
    <source>
        <dbReference type="Proteomes" id="UP000593571"/>
    </source>
</evidence>
<keyword evidence="3" id="KW-1185">Reference proteome</keyword>
<proteinExistence type="predicted"/>
<comment type="caution">
    <text evidence="2">The sequence shown here is derived from an EMBL/GenBank/DDBJ whole genome shotgun (WGS) entry which is preliminary data.</text>
</comment>
<dbReference type="AlphaFoldDB" id="A0A7J8KAS5"/>
<name>A0A7J8KAS5_ROUAE</name>
<dbReference type="Proteomes" id="UP000593571">
    <property type="component" value="Unassembled WGS sequence"/>
</dbReference>
<evidence type="ECO:0000313" key="2">
    <source>
        <dbReference type="EMBL" id="KAF6505938.1"/>
    </source>
</evidence>
<reference evidence="2 3" key="1">
    <citation type="journal article" date="2020" name="Nature">
        <title>Six reference-quality genomes reveal evolution of bat adaptations.</title>
        <authorList>
            <person name="Jebb D."/>
            <person name="Huang Z."/>
            <person name="Pippel M."/>
            <person name="Hughes G.M."/>
            <person name="Lavrichenko K."/>
            <person name="Devanna P."/>
            <person name="Winkler S."/>
            <person name="Jermiin L.S."/>
            <person name="Skirmuntt E.C."/>
            <person name="Katzourakis A."/>
            <person name="Burkitt-Gray L."/>
            <person name="Ray D.A."/>
            <person name="Sullivan K.A.M."/>
            <person name="Roscito J.G."/>
            <person name="Kirilenko B.M."/>
            <person name="Davalos L.M."/>
            <person name="Corthals A.P."/>
            <person name="Power M.L."/>
            <person name="Jones G."/>
            <person name="Ransome R.D."/>
            <person name="Dechmann D.K.N."/>
            <person name="Locatelli A.G."/>
            <person name="Puechmaille S.J."/>
            <person name="Fedrigo O."/>
            <person name="Jarvis E.D."/>
            <person name="Hiller M."/>
            <person name="Vernes S.C."/>
            <person name="Myers E.W."/>
            <person name="Teeling E.C."/>
        </authorList>
    </citation>
    <scope>NUCLEOTIDE SEQUENCE [LARGE SCALE GENOMIC DNA]</scope>
    <source>
        <strain evidence="2">MRouAeg1</strain>
        <tissue evidence="2">Muscle</tissue>
    </source>
</reference>
<feature type="region of interest" description="Disordered" evidence="1">
    <location>
        <begin position="127"/>
        <end position="148"/>
    </location>
</feature>
<gene>
    <name evidence="2" type="ORF">HJG63_007818</name>
</gene>
<evidence type="ECO:0000256" key="1">
    <source>
        <dbReference type="SAM" id="MobiDB-lite"/>
    </source>
</evidence>
<protein>
    <submittedName>
        <fullName evidence="2">Uncharacterized protein</fullName>
    </submittedName>
</protein>
<dbReference type="EMBL" id="JACASE010000001">
    <property type="protein sequence ID" value="KAF6505938.1"/>
    <property type="molecule type" value="Genomic_DNA"/>
</dbReference>
<accession>A0A7J8KAS5</accession>